<dbReference type="InterPro" id="IPR001160">
    <property type="entry name" value="Peptidase_M20C"/>
</dbReference>
<dbReference type="GO" id="GO:0006508">
    <property type="term" value="P:proteolysis"/>
    <property type="evidence" value="ECO:0007669"/>
    <property type="project" value="InterPro"/>
</dbReference>
<reference evidence="2" key="1">
    <citation type="journal article" date="2014" name="Front. Microbiol.">
        <title>High frequency of phylogenetically diverse reductive dehalogenase-homologous genes in deep subseafloor sedimentary metagenomes.</title>
        <authorList>
            <person name="Kawai M."/>
            <person name="Futagami T."/>
            <person name="Toyoda A."/>
            <person name="Takaki Y."/>
            <person name="Nishi S."/>
            <person name="Hori S."/>
            <person name="Arai W."/>
            <person name="Tsubouchi T."/>
            <person name="Morono Y."/>
            <person name="Uchiyama I."/>
            <person name="Ito T."/>
            <person name="Fujiyama A."/>
            <person name="Inagaki F."/>
            <person name="Takami H."/>
        </authorList>
    </citation>
    <scope>NUCLEOTIDE SEQUENCE</scope>
    <source>
        <strain evidence="2">Expedition CK06-06</strain>
    </source>
</reference>
<protein>
    <recommendedName>
        <fullName evidence="1">Peptidase M20 dimerisation domain-containing protein</fullName>
    </recommendedName>
</protein>
<dbReference type="Gene3D" id="3.40.630.10">
    <property type="entry name" value="Zn peptidases"/>
    <property type="match status" value="1"/>
</dbReference>
<dbReference type="SUPFAM" id="SSF53187">
    <property type="entry name" value="Zn-dependent exopeptidases"/>
    <property type="match status" value="1"/>
</dbReference>
<name>X1G0P9_9ZZZZ</name>
<dbReference type="InterPro" id="IPR011650">
    <property type="entry name" value="Peptidase_M20_dimer"/>
</dbReference>
<dbReference type="GO" id="GO:0070573">
    <property type="term" value="F:metallodipeptidase activity"/>
    <property type="evidence" value="ECO:0007669"/>
    <property type="project" value="TreeGrafter"/>
</dbReference>
<dbReference type="GO" id="GO:0005829">
    <property type="term" value="C:cytosol"/>
    <property type="evidence" value="ECO:0007669"/>
    <property type="project" value="TreeGrafter"/>
</dbReference>
<dbReference type="EMBL" id="BARU01017961">
    <property type="protein sequence ID" value="GAH50827.1"/>
    <property type="molecule type" value="Genomic_DNA"/>
</dbReference>
<evidence type="ECO:0000313" key="2">
    <source>
        <dbReference type="EMBL" id="GAH50827.1"/>
    </source>
</evidence>
<comment type="caution">
    <text evidence="2">The sequence shown here is derived from an EMBL/GenBank/DDBJ whole genome shotgun (WGS) entry which is preliminary data.</text>
</comment>
<dbReference type="Pfam" id="PF07687">
    <property type="entry name" value="M20_dimer"/>
    <property type="match status" value="1"/>
</dbReference>
<feature type="non-terminal residue" evidence="2">
    <location>
        <position position="1"/>
    </location>
</feature>
<organism evidence="2">
    <name type="scientific">marine sediment metagenome</name>
    <dbReference type="NCBI Taxonomy" id="412755"/>
    <lineage>
        <taxon>unclassified sequences</taxon>
        <taxon>metagenomes</taxon>
        <taxon>ecological metagenomes</taxon>
    </lineage>
</organism>
<dbReference type="PRINTS" id="PR00934">
    <property type="entry name" value="XHISDIPTASE"/>
</dbReference>
<dbReference type="PANTHER" id="PTHR43501:SF1">
    <property type="entry name" value="CYTOSOL NON-SPECIFIC DIPEPTIDASE"/>
    <property type="match status" value="1"/>
</dbReference>
<evidence type="ECO:0000259" key="1">
    <source>
        <dbReference type="Pfam" id="PF07687"/>
    </source>
</evidence>
<accession>X1G0P9</accession>
<dbReference type="AlphaFoldDB" id="X1G0P9"/>
<gene>
    <name evidence="2" type="ORF">S03H2_29735</name>
</gene>
<proteinExistence type="predicted"/>
<sequence length="294" mass="32839">WLTAEGTTLGADNGVGIAYQLAIMKKIHDGSLNFDSIDLDLLFTVDEERALTGASQINKDLIKGKYLLNLDSEEDDRFTIGCAGGRTFTVKIKREKIKINSIDANLTPIKISVTGLVGGHSGGDIHKSRGNALKIVAQILWKLNKKYKVYINSLKGGNLSNAIPRECRAIIFINKNKFTEIDSYLKKLKLNIQELYNEIEPNFKISLEKLDAFTDDLVLTKEIQDKLLSLLYLMPNGPISLHPTSKGLVHTSSNLASIKTHEDFIEFQISQRSLAQYDKDVIHEKFTTLLKMSG</sequence>
<feature type="non-terminal residue" evidence="2">
    <location>
        <position position="294"/>
    </location>
</feature>
<dbReference type="PANTHER" id="PTHR43501">
    <property type="entry name" value="CYTOSOL NON-SPECIFIC DIPEPTIDASE"/>
    <property type="match status" value="1"/>
</dbReference>
<feature type="domain" description="Peptidase M20 dimerisation" evidence="1">
    <location>
        <begin position="113"/>
        <end position="198"/>
    </location>
</feature>